<accession>A0A552X672</accession>
<evidence type="ECO:0000313" key="3">
    <source>
        <dbReference type="Proteomes" id="UP000320359"/>
    </source>
</evidence>
<dbReference type="RefSeq" id="WP_143235480.1">
    <property type="nucleotide sequence ID" value="NZ_VJWL01000001.1"/>
</dbReference>
<dbReference type="OrthoDB" id="6238374at2"/>
<dbReference type="Proteomes" id="UP000320359">
    <property type="component" value="Unassembled WGS sequence"/>
</dbReference>
<keyword evidence="1" id="KW-0812">Transmembrane</keyword>
<keyword evidence="1" id="KW-0472">Membrane</keyword>
<sequence>MHKQRGASLAVVVFILVVLASLGVVMVRVISLGSASVVSEVVGTRALLAARSGLELAMTDLFPLNQKEASSCAVVNASWNLVEFTGQGLQDCQAEVTCEALDAGTFTQYRLISVGICQAGEQEFSRRLLLEASDASL</sequence>
<gene>
    <name evidence="2" type="ORF">FM042_06440</name>
</gene>
<dbReference type="EMBL" id="VJWL01000001">
    <property type="protein sequence ID" value="TRW50459.1"/>
    <property type="molecule type" value="Genomic_DNA"/>
</dbReference>
<keyword evidence="3" id="KW-1185">Reference proteome</keyword>
<proteinExistence type="predicted"/>
<reference evidence="2 3" key="1">
    <citation type="submission" date="2019-07" db="EMBL/GenBank/DDBJ databases">
        <authorList>
            <person name="Yang M."/>
            <person name="Zhao D."/>
            <person name="Xiang H."/>
        </authorList>
    </citation>
    <scope>NUCLEOTIDE SEQUENCE [LARGE SCALE GENOMIC DNA]</scope>
    <source>
        <strain evidence="2 3">IM1326</strain>
    </source>
</reference>
<protein>
    <submittedName>
        <fullName evidence="2">Type II secretory pathway component</fullName>
    </submittedName>
</protein>
<evidence type="ECO:0000256" key="1">
    <source>
        <dbReference type="SAM" id="Phobius"/>
    </source>
</evidence>
<comment type="caution">
    <text evidence="2">The sequence shown here is derived from an EMBL/GenBank/DDBJ whole genome shotgun (WGS) entry which is preliminary data.</text>
</comment>
<feature type="transmembrane region" description="Helical" evidence="1">
    <location>
        <begin position="7"/>
        <end position="30"/>
    </location>
</feature>
<organism evidence="2 3">
    <name type="scientific">Aliidiomarina halalkaliphila</name>
    <dbReference type="NCBI Taxonomy" id="2593535"/>
    <lineage>
        <taxon>Bacteria</taxon>
        <taxon>Pseudomonadati</taxon>
        <taxon>Pseudomonadota</taxon>
        <taxon>Gammaproteobacteria</taxon>
        <taxon>Alteromonadales</taxon>
        <taxon>Idiomarinaceae</taxon>
        <taxon>Aliidiomarina</taxon>
    </lineage>
</organism>
<name>A0A552X672_9GAMM</name>
<evidence type="ECO:0000313" key="2">
    <source>
        <dbReference type="EMBL" id="TRW50459.1"/>
    </source>
</evidence>
<keyword evidence="1" id="KW-1133">Transmembrane helix</keyword>
<dbReference type="AlphaFoldDB" id="A0A552X672"/>